<dbReference type="EMBL" id="NVMX01000201">
    <property type="protein sequence ID" value="PDZ94378.1"/>
    <property type="molecule type" value="Genomic_DNA"/>
</dbReference>
<proteinExistence type="predicted"/>
<evidence type="ECO:0000313" key="2">
    <source>
        <dbReference type="Proteomes" id="UP000219922"/>
    </source>
</evidence>
<comment type="caution">
    <text evidence="1">The sequence shown here is derived from an EMBL/GenBank/DDBJ whole genome shotgun (WGS) entry which is preliminary data.</text>
</comment>
<organism evidence="1 2">
    <name type="scientific">Bacillus cereus</name>
    <dbReference type="NCBI Taxonomy" id="1396"/>
    <lineage>
        <taxon>Bacteria</taxon>
        <taxon>Bacillati</taxon>
        <taxon>Bacillota</taxon>
        <taxon>Bacilli</taxon>
        <taxon>Bacillales</taxon>
        <taxon>Bacillaceae</taxon>
        <taxon>Bacillus</taxon>
        <taxon>Bacillus cereus group</taxon>
    </lineage>
</organism>
<dbReference type="Proteomes" id="UP000219922">
    <property type="component" value="Unassembled WGS sequence"/>
</dbReference>
<evidence type="ECO:0000313" key="1">
    <source>
        <dbReference type="EMBL" id="PDZ94378.1"/>
    </source>
</evidence>
<accession>A0A9X6SSJ0</accession>
<name>A0A9X6SSJ0_BACCE</name>
<gene>
    <name evidence="1" type="ORF">CON36_34155</name>
</gene>
<sequence>MKKMEKLIALSQEVKYEYMRLIKEDIQYWARENQFSVESVAFDIEYPDYEIGESDFTMKNILVDINGTVVGCRYIFEDD</sequence>
<dbReference type="AlphaFoldDB" id="A0A9X6SSJ0"/>
<reference evidence="1 2" key="1">
    <citation type="submission" date="2017-09" db="EMBL/GenBank/DDBJ databases">
        <title>Large-scale bioinformatics analysis of Bacillus genomes uncovers conserved roles of natural products in bacterial physiology.</title>
        <authorList>
            <consortium name="Agbiome Team Llc"/>
            <person name="Bleich R.M."/>
            <person name="Grubbs K.J."/>
            <person name="Santa Maria K.C."/>
            <person name="Allen S.E."/>
            <person name="Farag S."/>
            <person name="Shank E.A."/>
            <person name="Bowers A."/>
        </authorList>
    </citation>
    <scope>NUCLEOTIDE SEQUENCE [LARGE SCALE GENOMIC DNA]</scope>
    <source>
        <strain evidence="1 2">AFS092789</strain>
    </source>
</reference>
<protein>
    <submittedName>
        <fullName evidence="1">Uncharacterized protein</fullName>
    </submittedName>
</protein>